<feature type="signal peptide" evidence="1">
    <location>
        <begin position="1"/>
        <end position="20"/>
    </location>
</feature>
<evidence type="ECO:0000313" key="2">
    <source>
        <dbReference type="EMBL" id="RKU41470.1"/>
    </source>
</evidence>
<evidence type="ECO:0000313" key="3">
    <source>
        <dbReference type="Proteomes" id="UP000275385"/>
    </source>
</evidence>
<name>A0A420Y131_9PEZI</name>
<dbReference type="OrthoDB" id="5102830at2759"/>
<dbReference type="Proteomes" id="UP000275385">
    <property type="component" value="Unassembled WGS sequence"/>
</dbReference>
<reference evidence="2 3" key="1">
    <citation type="submission" date="2018-08" db="EMBL/GenBank/DDBJ databases">
        <title>Draft genome of the lignicolous fungus Coniochaeta pulveracea.</title>
        <authorList>
            <person name="Borstlap C.J."/>
            <person name="De Witt R.N."/>
            <person name="Botha A."/>
            <person name="Volschenk H."/>
        </authorList>
    </citation>
    <scope>NUCLEOTIDE SEQUENCE [LARGE SCALE GENOMIC DNA]</scope>
    <source>
        <strain evidence="2 3">CAB683</strain>
    </source>
</reference>
<dbReference type="EMBL" id="QVQW01000074">
    <property type="protein sequence ID" value="RKU41470.1"/>
    <property type="molecule type" value="Genomic_DNA"/>
</dbReference>
<sequence length="687" mass="67719">MRFFSSAALLGAALSGFSEAGPVVSPAVSHNTGRMGNSLNARHSNQPCVFDLAKAYLDEILYQGVCAPALPGIQPAVYLGLTLPHAQVSGAVSIELNDMFLIAPTVRVNLGGVKVAVELDLKASAAVQQSVELFASPALQVDIPGLVDIELGAAFALDLLVGVSAAVDIQAGVYVTLPDAAFIEINLLTKAISKSNLEGLLAQALPVALGAGVDLAAEIDLNLGLRLRTQVGVEAGLDCVGLEAGAQVALWVDLFDYTSTLAHTDSCALSVADALKVVAGVAVDVGVEVKDILDISLAPSVLVTLATAELAKICHATVPHYTATSTALALPGATGVTRVGDGAVPTGSVPAGVFPPSGALRSGVIPSGGAVFPTGAPSGLPTGGASTDTGVSVDPTAVVLGEPTITGAPGSGSGSGADPLTTSTIYSTIVETITSCAHTVTNCPAGPHVTTRTVAVGTTVCPLSNAAPTGGPGSIGTISAIPYGNSSVTSAPGLITSTVTSTAVYTITSCAASVPNCPASLTQKIITSTVLIGTTVCPATMVTATATSANTTPAVVVPTPTGTPVTVTPCPTPVTSTYTAPSNIPTPAPTVIITETATANPETSGAATVPPSATYVTVPTNPARIVSGTAPLGTGTGVVPPVIATSVPPTYVVPSPTIVPTAVPTAGAGRVVAGLAAMGLPVLAMML</sequence>
<evidence type="ECO:0000256" key="1">
    <source>
        <dbReference type="SAM" id="SignalP"/>
    </source>
</evidence>
<accession>A0A420Y131</accession>
<dbReference type="AlphaFoldDB" id="A0A420Y131"/>
<organism evidence="2 3">
    <name type="scientific">Coniochaeta pulveracea</name>
    <dbReference type="NCBI Taxonomy" id="177199"/>
    <lineage>
        <taxon>Eukaryota</taxon>
        <taxon>Fungi</taxon>
        <taxon>Dikarya</taxon>
        <taxon>Ascomycota</taxon>
        <taxon>Pezizomycotina</taxon>
        <taxon>Sordariomycetes</taxon>
        <taxon>Sordariomycetidae</taxon>
        <taxon>Coniochaetales</taxon>
        <taxon>Coniochaetaceae</taxon>
        <taxon>Coniochaeta</taxon>
    </lineage>
</organism>
<protein>
    <submittedName>
        <fullName evidence="2">Uncharacterized protein</fullName>
    </submittedName>
</protein>
<keyword evidence="3" id="KW-1185">Reference proteome</keyword>
<keyword evidence="1" id="KW-0732">Signal</keyword>
<dbReference type="STRING" id="177199.A0A420Y131"/>
<feature type="chain" id="PRO_5019310399" evidence="1">
    <location>
        <begin position="21"/>
        <end position="687"/>
    </location>
</feature>
<proteinExistence type="predicted"/>
<gene>
    <name evidence="2" type="ORF">DL546_003658</name>
</gene>
<comment type="caution">
    <text evidence="2">The sequence shown here is derived from an EMBL/GenBank/DDBJ whole genome shotgun (WGS) entry which is preliminary data.</text>
</comment>